<dbReference type="RefSeq" id="WP_260900138.1">
    <property type="nucleotide sequence ID" value="NZ_JAOCZP010000001.1"/>
</dbReference>
<comment type="similarity">
    <text evidence="1">Belongs to the Gfo/Idh/MocA family.</text>
</comment>
<keyword evidence="2 5" id="KW-0560">Oxidoreductase</keyword>
<dbReference type="InterPro" id="IPR004104">
    <property type="entry name" value="Gfo/Idh/MocA-like_OxRdtase_C"/>
</dbReference>
<dbReference type="SUPFAM" id="SSF55347">
    <property type="entry name" value="Glyceraldehyde-3-phosphate dehydrogenase-like, C-terminal domain"/>
    <property type="match status" value="1"/>
</dbReference>
<proteinExistence type="inferred from homology"/>
<dbReference type="Gene3D" id="3.40.50.720">
    <property type="entry name" value="NAD(P)-binding Rossmann-like Domain"/>
    <property type="match status" value="1"/>
</dbReference>
<dbReference type="Proteomes" id="UP001320831">
    <property type="component" value="Unassembled WGS sequence"/>
</dbReference>
<evidence type="ECO:0000259" key="4">
    <source>
        <dbReference type="Pfam" id="PF02894"/>
    </source>
</evidence>
<dbReference type="InterPro" id="IPR030827">
    <property type="entry name" value="Myo_inos_IolG"/>
</dbReference>
<reference evidence="5 6" key="1">
    <citation type="submission" date="2022-09" db="EMBL/GenBank/DDBJ databases">
        <title>Chelativorans salina sp. nov., a novel slightly halophilic bacterium isolated from a saline lake sediment enrichment.</title>
        <authorList>
            <person name="Gao L."/>
            <person name="Fang B.-Z."/>
            <person name="Li W.-J."/>
        </authorList>
    </citation>
    <scope>NUCLEOTIDE SEQUENCE [LARGE SCALE GENOMIC DNA]</scope>
    <source>
        <strain evidence="5 6">EGI FJ00035</strain>
    </source>
</reference>
<dbReference type="PANTHER" id="PTHR42840">
    <property type="entry name" value="NAD(P)-BINDING ROSSMANN-FOLD SUPERFAMILY PROTEIN-RELATED"/>
    <property type="match status" value="1"/>
</dbReference>
<evidence type="ECO:0000313" key="5">
    <source>
        <dbReference type="EMBL" id="MCT7373810.1"/>
    </source>
</evidence>
<dbReference type="Pfam" id="PF02894">
    <property type="entry name" value="GFO_IDH_MocA_C"/>
    <property type="match status" value="1"/>
</dbReference>
<dbReference type="InterPro" id="IPR036291">
    <property type="entry name" value="NAD(P)-bd_dom_sf"/>
</dbReference>
<dbReference type="EC" id="1.1.1.18" evidence="5"/>
<evidence type="ECO:0000256" key="2">
    <source>
        <dbReference type="ARBA" id="ARBA00023002"/>
    </source>
</evidence>
<dbReference type="InterPro" id="IPR000683">
    <property type="entry name" value="Gfo/Idh/MocA-like_OxRdtase_N"/>
</dbReference>
<feature type="domain" description="Gfo/Idh/MocA-like oxidoreductase N-terminal" evidence="3">
    <location>
        <begin position="4"/>
        <end position="120"/>
    </location>
</feature>
<gene>
    <name evidence="5" type="primary">iolG</name>
    <name evidence="5" type="ORF">N5A92_01990</name>
</gene>
<accession>A0ABT2LGZ6</accession>
<evidence type="ECO:0000259" key="3">
    <source>
        <dbReference type="Pfam" id="PF01408"/>
    </source>
</evidence>
<keyword evidence="6" id="KW-1185">Reference proteome</keyword>
<dbReference type="Gene3D" id="3.30.360.10">
    <property type="entry name" value="Dihydrodipicolinate Reductase, domain 2"/>
    <property type="match status" value="1"/>
</dbReference>
<feature type="domain" description="Gfo/Idh/MocA-like oxidoreductase C-terminal" evidence="4">
    <location>
        <begin position="132"/>
        <end position="329"/>
    </location>
</feature>
<protein>
    <submittedName>
        <fullName evidence="5">Inositol 2-dehydrogenase</fullName>
        <ecNumber evidence="5">1.1.1.18</ecNumber>
    </submittedName>
</protein>
<comment type="caution">
    <text evidence="5">The sequence shown here is derived from an EMBL/GenBank/DDBJ whole genome shotgun (WGS) entry which is preliminary data.</text>
</comment>
<evidence type="ECO:0000313" key="6">
    <source>
        <dbReference type="Proteomes" id="UP001320831"/>
    </source>
</evidence>
<dbReference type="GO" id="GO:0050112">
    <property type="term" value="F:inositol 2-dehydrogenase (NAD+) activity"/>
    <property type="evidence" value="ECO:0007669"/>
    <property type="project" value="UniProtKB-EC"/>
</dbReference>
<dbReference type="EMBL" id="JAOCZP010000001">
    <property type="protein sequence ID" value="MCT7373810.1"/>
    <property type="molecule type" value="Genomic_DNA"/>
</dbReference>
<organism evidence="5 6">
    <name type="scientific">Chelativorans salis</name>
    <dbReference type="NCBI Taxonomy" id="2978478"/>
    <lineage>
        <taxon>Bacteria</taxon>
        <taxon>Pseudomonadati</taxon>
        <taxon>Pseudomonadota</taxon>
        <taxon>Alphaproteobacteria</taxon>
        <taxon>Hyphomicrobiales</taxon>
        <taxon>Phyllobacteriaceae</taxon>
        <taxon>Chelativorans</taxon>
    </lineage>
</organism>
<name>A0ABT2LGZ6_9HYPH</name>
<dbReference type="NCBIfam" id="TIGR04380">
    <property type="entry name" value="myo_inos_iolG"/>
    <property type="match status" value="1"/>
</dbReference>
<sequence>MTVKFALLGAGRIGKVHARAISGNADAKLVAVADAFAEAAQAIAVTYGCAVRTIDEIETANDIDAVVVCTPTDTHADLIERFARAGKAVFCEKPIDLDLGRVKACLKVVEETGTTLMVGFNRRFDPHFSAVRAAIDEGSIGKVEMVQITSRDPGPPPATYIKSSGGILRDMTIHDFDMARFLLGEEPDTVFATASVLVDPEIGELGDHDSVSVVLATASGKQCAISNSRRATYGYDQRIEVLGEKGAISAENQRPVSIEIATGEGFTRPPLHDFFMTRYTEAYAAEMAAFIEAIGGGKTASPSGDDGLKALALADAAYRSLKEGRAVKVSEVLA</sequence>
<dbReference type="PANTHER" id="PTHR42840:SF3">
    <property type="entry name" value="BINDING ROSSMANN FOLD OXIDOREDUCTASE, PUTATIVE (AFU_ORTHOLOGUE AFUA_2G10240)-RELATED"/>
    <property type="match status" value="1"/>
</dbReference>
<dbReference type="SUPFAM" id="SSF51735">
    <property type="entry name" value="NAD(P)-binding Rossmann-fold domains"/>
    <property type="match status" value="1"/>
</dbReference>
<evidence type="ECO:0000256" key="1">
    <source>
        <dbReference type="ARBA" id="ARBA00010928"/>
    </source>
</evidence>
<dbReference type="Pfam" id="PF01408">
    <property type="entry name" value="GFO_IDH_MocA"/>
    <property type="match status" value="1"/>
</dbReference>